<keyword evidence="1" id="KW-0472">Membrane</keyword>
<dbReference type="AlphaFoldDB" id="A0A165DI34"/>
<organism evidence="2 3">
    <name type="scientific">Laetiporus sulphureus 93-53</name>
    <dbReference type="NCBI Taxonomy" id="1314785"/>
    <lineage>
        <taxon>Eukaryota</taxon>
        <taxon>Fungi</taxon>
        <taxon>Dikarya</taxon>
        <taxon>Basidiomycota</taxon>
        <taxon>Agaricomycotina</taxon>
        <taxon>Agaricomycetes</taxon>
        <taxon>Polyporales</taxon>
        <taxon>Laetiporus</taxon>
    </lineage>
</organism>
<proteinExistence type="predicted"/>
<accession>A0A165DI34</accession>
<protein>
    <submittedName>
        <fullName evidence="2">Uncharacterized protein</fullName>
    </submittedName>
</protein>
<evidence type="ECO:0000256" key="1">
    <source>
        <dbReference type="SAM" id="Phobius"/>
    </source>
</evidence>
<feature type="transmembrane region" description="Helical" evidence="1">
    <location>
        <begin position="6"/>
        <end position="31"/>
    </location>
</feature>
<reference evidence="2 3" key="1">
    <citation type="journal article" date="2016" name="Mol. Biol. Evol.">
        <title>Comparative Genomics of Early-Diverging Mushroom-Forming Fungi Provides Insights into the Origins of Lignocellulose Decay Capabilities.</title>
        <authorList>
            <person name="Nagy L.G."/>
            <person name="Riley R."/>
            <person name="Tritt A."/>
            <person name="Adam C."/>
            <person name="Daum C."/>
            <person name="Floudas D."/>
            <person name="Sun H."/>
            <person name="Yadav J.S."/>
            <person name="Pangilinan J."/>
            <person name="Larsson K.H."/>
            <person name="Matsuura K."/>
            <person name="Barry K."/>
            <person name="Labutti K."/>
            <person name="Kuo R."/>
            <person name="Ohm R.A."/>
            <person name="Bhattacharya S.S."/>
            <person name="Shirouzu T."/>
            <person name="Yoshinaga Y."/>
            <person name="Martin F.M."/>
            <person name="Grigoriev I.V."/>
            <person name="Hibbett D.S."/>
        </authorList>
    </citation>
    <scope>NUCLEOTIDE SEQUENCE [LARGE SCALE GENOMIC DNA]</scope>
    <source>
        <strain evidence="2 3">93-53</strain>
    </source>
</reference>
<dbReference type="RefSeq" id="XP_040762670.1">
    <property type="nucleotide sequence ID" value="XM_040901730.1"/>
</dbReference>
<keyword evidence="1" id="KW-1133">Transmembrane helix</keyword>
<dbReference type="InParanoid" id="A0A165DI34"/>
<evidence type="ECO:0000313" key="3">
    <source>
        <dbReference type="Proteomes" id="UP000076871"/>
    </source>
</evidence>
<dbReference type="Proteomes" id="UP000076871">
    <property type="component" value="Unassembled WGS sequence"/>
</dbReference>
<name>A0A165DI34_9APHY</name>
<dbReference type="EMBL" id="KV427633">
    <property type="protein sequence ID" value="KZT04930.1"/>
    <property type="molecule type" value="Genomic_DNA"/>
</dbReference>
<evidence type="ECO:0000313" key="2">
    <source>
        <dbReference type="EMBL" id="KZT04930.1"/>
    </source>
</evidence>
<gene>
    <name evidence="2" type="ORF">LAESUDRAFT_247453</name>
</gene>
<keyword evidence="1" id="KW-0812">Transmembrane</keyword>
<keyword evidence="3" id="KW-1185">Reference proteome</keyword>
<dbReference type="GeneID" id="63818762"/>
<sequence>MVTLPSITVFARLVSALPALVWLILCNYLVFIHDHFHHDTFGLFENRVKIRSLWLKPRERVSETFIDFLAHPSISGHLRRLILNSAAYDDPFTKWQTQQMLKIGSGSLLDLRLEMEYYDPFGGTKTEVFAAGLARLSFRDHTSLQRLRLKIYSCHAIFQPEHIVSSVVFSQARPTSRNRDSFHLVSTSRCSQRGEGGIEKVVSNLRARPSRRNGQSFFI</sequence>